<evidence type="ECO:0000256" key="1">
    <source>
        <dbReference type="SAM" id="MobiDB-lite"/>
    </source>
</evidence>
<dbReference type="EMBL" id="FQWX01000018">
    <property type="protein sequence ID" value="SHH08980.1"/>
    <property type="molecule type" value="Genomic_DNA"/>
</dbReference>
<keyword evidence="2" id="KW-0732">Signal</keyword>
<evidence type="ECO:0000313" key="3">
    <source>
        <dbReference type="EMBL" id="SHH08980.1"/>
    </source>
</evidence>
<protein>
    <submittedName>
        <fullName evidence="3">Uncharacterized protein</fullName>
    </submittedName>
</protein>
<reference evidence="4" key="1">
    <citation type="submission" date="2016-11" db="EMBL/GenBank/DDBJ databases">
        <authorList>
            <person name="Varghese N."/>
            <person name="Submissions S."/>
        </authorList>
    </citation>
    <scope>NUCLEOTIDE SEQUENCE [LARGE SCALE GENOMIC DNA]</scope>
    <source>
        <strain evidence="4">DSM 2635</strain>
    </source>
</reference>
<evidence type="ECO:0000313" key="4">
    <source>
        <dbReference type="Proteomes" id="UP000243255"/>
    </source>
</evidence>
<feature type="signal peptide" evidence="2">
    <location>
        <begin position="1"/>
        <end position="20"/>
    </location>
</feature>
<gene>
    <name evidence="3" type="ORF">SAMN04488530_11830</name>
</gene>
<dbReference type="PROSITE" id="PS51257">
    <property type="entry name" value="PROKAR_LIPOPROTEIN"/>
    <property type="match status" value="1"/>
</dbReference>
<evidence type="ECO:0000256" key="2">
    <source>
        <dbReference type="SAM" id="SignalP"/>
    </source>
</evidence>
<proteinExistence type="predicted"/>
<name>A0A1M5Q549_9FIRM</name>
<keyword evidence="4" id="KW-1185">Reference proteome</keyword>
<dbReference type="STRING" id="1121321.SAMN04488530_11830"/>
<accession>A0A1M5Q549</accession>
<feature type="region of interest" description="Disordered" evidence="1">
    <location>
        <begin position="23"/>
        <end position="46"/>
    </location>
</feature>
<dbReference type="Proteomes" id="UP000243255">
    <property type="component" value="Unassembled WGS sequence"/>
</dbReference>
<sequence>MKRKLVLLSMILGVSLGAVACSNNNPKPDENASNNQSEVDKKPDAYTENYSKNYKEYLAGLDEYSIYNIPESVNKAYDGKEYPGNEKYLEEVKTTYKDSREKVQSFVNSLKNDIKIEDQELNKMNKDLIAEGEKLIGELDTKIKRLDEIPKERLKDEKNDFMNAVNDATKVDKDTRSDFNKMIDGMNKRLGIDSKI</sequence>
<dbReference type="OrthoDB" id="1755066at2"/>
<dbReference type="AlphaFoldDB" id="A0A1M5Q549"/>
<feature type="chain" id="PRO_5039145198" evidence="2">
    <location>
        <begin position="21"/>
        <end position="196"/>
    </location>
</feature>
<dbReference type="RefSeq" id="WP_073126361.1">
    <property type="nucleotide sequence ID" value="NZ_BAABCH010000095.1"/>
</dbReference>
<organism evidence="3 4">
    <name type="scientific">Asaccharospora irregularis DSM 2635</name>
    <dbReference type="NCBI Taxonomy" id="1121321"/>
    <lineage>
        <taxon>Bacteria</taxon>
        <taxon>Bacillati</taxon>
        <taxon>Bacillota</taxon>
        <taxon>Clostridia</taxon>
        <taxon>Peptostreptococcales</taxon>
        <taxon>Peptostreptococcaceae</taxon>
        <taxon>Asaccharospora</taxon>
    </lineage>
</organism>
<feature type="compositionally biased region" description="Polar residues" evidence="1">
    <location>
        <begin position="23"/>
        <end position="37"/>
    </location>
</feature>